<evidence type="ECO:0008006" key="3">
    <source>
        <dbReference type="Google" id="ProtNLM"/>
    </source>
</evidence>
<keyword evidence="2" id="KW-1185">Reference proteome</keyword>
<gene>
    <name evidence="1" type="ORF">SAMN05444387_3309</name>
</gene>
<name>A0ABY1J644_9FLAO</name>
<reference evidence="1 2" key="1">
    <citation type="submission" date="2016-11" db="EMBL/GenBank/DDBJ databases">
        <authorList>
            <person name="Varghese N."/>
            <person name="Submissions S."/>
        </authorList>
    </citation>
    <scope>NUCLEOTIDE SEQUENCE [LARGE SCALE GENOMIC DNA]</scope>
    <source>
        <strain evidence="1 2">DSM 6368</strain>
    </source>
</reference>
<dbReference type="RefSeq" id="WP_243396758.1">
    <property type="nucleotide sequence ID" value="NZ_FRBX01000004.1"/>
</dbReference>
<dbReference type="EMBL" id="FRBX01000004">
    <property type="protein sequence ID" value="SHM82528.1"/>
    <property type="molecule type" value="Genomic_DNA"/>
</dbReference>
<proteinExistence type="predicted"/>
<protein>
    <recommendedName>
        <fullName evidence="3">Lipoprotein</fullName>
    </recommendedName>
</protein>
<comment type="caution">
    <text evidence="1">The sequence shown here is derived from an EMBL/GenBank/DDBJ whole genome shotgun (WGS) entry which is preliminary data.</text>
</comment>
<evidence type="ECO:0000313" key="2">
    <source>
        <dbReference type="Proteomes" id="UP000184216"/>
    </source>
</evidence>
<dbReference type="Proteomes" id="UP000184216">
    <property type="component" value="Unassembled WGS sequence"/>
</dbReference>
<evidence type="ECO:0000313" key="1">
    <source>
        <dbReference type="EMBL" id="SHM82528.1"/>
    </source>
</evidence>
<sequence>MAKFVILKAFSLAKKIHILSLVLTLGFFLMSNMGYACGKTSETTSCEKKAISKKETADSCQKDCCKKSYDSKKDQHGCSGKCDHSGCTTSGLQFSLIAINEFEFNSNLFNFSFKKTIPYYKNSSLSDGFTSIWQPPKIG</sequence>
<organism evidence="1 2">
    <name type="scientific">Flavobacterium pectinovorum</name>
    <dbReference type="NCBI Taxonomy" id="29533"/>
    <lineage>
        <taxon>Bacteria</taxon>
        <taxon>Pseudomonadati</taxon>
        <taxon>Bacteroidota</taxon>
        <taxon>Flavobacteriia</taxon>
        <taxon>Flavobacteriales</taxon>
        <taxon>Flavobacteriaceae</taxon>
        <taxon>Flavobacterium</taxon>
    </lineage>
</organism>
<accession>A0ABY1J644</accession>